<dbReference type="GO" id="GO:0016787">
    <property type="term" value="F:hydrolase activity"/>
    <property type="evidence" value="ECO:0007669"/>
    <property type="project" value="UniProtKB-KW"/>
</dbReference>
<keyword evidence="1 3" id="KW-0378">Hydrolase</keyword>
<dbReference type="PANTHER" id="PTHR43329">
    <property type="entry name" value="EPOXIDE HYDROLASE"/>
    <property type="match status" value="1"/>
</dbReference>
<sequence length="388" mass="44386">MKRRNILMGASAFATMGATFLLDSQLKAQEKIEPQNQYFGQIKQHIRTGYVRTARHQSYYLEAGPTTSRSAIVFVHGWPEISWAWRNQLAAFSSLGFRVIAPDLRGCGRSNLYSSNSAYAQREIVQDMLELVDNLGIDQAIWVGHDWGAPVVWNIASHHPNRCHGVVALTVPYDTLERGVERLREFIDRRVYPEIQFPYGQYEYYKFYQENFDIATRDFEANLDNTFKVLLRRGDPTQAGQPFPTSFVRLQGSWFGPTGVAPDVPLDTAILSPSDLAIYVDAYKRTGFFGVNSLYVNDADNVVYANEALDNGVLKMPALFLSGTYDYINDTVRTNLMNPMKKKCLRLIISQIDSGHWMQQERADDVNKLLFRWIAVNFSSIFRRRNAF</sequence>
<evidence type="ECO:0000256" key="1">
    <source>
        <dbReference type="ARBA" id="ARBA00022801"/>
    </source>
</evidence>
<dbReference type="Proteomes" id="UP000607281">
    <property type="component" value="Unassembled WGS sequence"/>
</dbReference>
<evidence type="ECO:0000259" key="2">
    <source>
        <dbReference type="Pfam" id="PF00561"/>
    </source>
</evidence>
<feature type="domain" description="AB hydrolase-1" evidence="2">
    <location>
        <begin position="71"/>
        <end position="359"/>
    </location>
</feature>
<evidence type="ECO:0000313" key="4">
    <source>
        <dbReference type="Proteomes" id="UP000607281"/>
    </source>
</evidence>
<dbReference type="InterPro" id="IPR000073">
    <property type="entry name" value="AB_hydrolase_1"/>
</dbReference>
<name>A0ABR8CJ63_9NOST</name>
<protein>
    <submittedName>
        <fullName evidence="3">Alpha/beta hydrolase</fullName>
    </submittedName>
</protein>
<dbReference type="RefSeq" id="WP_190405294.1">
    <property type="nucleotide sequence ID" value="NZ_JACJRF010000002.1"/>
</dbReference>
<dbReference type="EMBL" id="JACJRF010000002">
    <property type="protein sequence ID" value="MBD2342806.1"/>
    <property type="molecule type" value="Genomic_DNA"/>
</dbReference>
<dbReference type="InterPro" id="IPR029058">
    <property type="entry name" value="AB_hydrolase_fold"/>
</dbReference>
<comment type="caution">
    <text evidence="3">The sequence shown here is derived from an EMBL/GenBank/DDBJ whole genome shotgun (WGS) entry which is preliminary data.</text>
</comment>
<evidence type="ECO:0000313" key="3">
    <source>
        <dbReference type="EMBL" id="MBD2342806.1"/>
    </source>
</evidence>
<proteinExistence type="predicted"/>
<gene>
    <name evidence="3" type="ORF">H6G18_01415</name>
</gene>
<organism evidence="3 4">
    <name type="scientific">Anabaena subtropica FACHB-260</name>
    <dbReference type="NCBI Taxonomy" id="2692884"/>
    <lineage>
        <taxon>Bacteria</taxon>
        <taxon>Bacillati</taxon>
        <taxon>Cyanobacteriota</taxon>
        <taxon>Cyanophyceae</taxon>
        <taxon>Nostocales</taxon>
        <taxon>Nostocaceae</taxon>
        <taxon>Anabaena</taxon>
    </lineage>
</organism>
<dbReference type="Gene3D" id="3.40.50.1820">
    <property type="entry name" value="alpha/beta hydrolase"/>
    <property type="match status" value="1"/>
</dbReference>
<dbReference type="Pfam" id="PF00561">
    <property type="entry name" value="Abhydrolase_1"/>
    <property type="match status" value="1"/>
</dbReference>
<keyword evidence="4" id="KW-1185">Reference proteome</keyword>
<dbReference type="InterPro" id="IPR000639">
    <property type="entry name" value="Epox_hydrolase-like"/>
</dbReference>
<dbReference type="SUPFAM" id="SSF53474">
    <property type="entry name" value="alpha/beta-Hydrolases"/>
    <property type="match status" value="1"/>
</dbReference>
<reference evidence="3 4" key="1">
    <citation type="journal article" date="2020" name="ISME J.">
        <title>Comparative genomics reveals insights into cyanobacterial evolution and habitat adaptation.</title>
        <authorList>
            <person name="Chen M.Y."/>
            <person name="Teng W.K."/>
            <person name="Zhao L."/>
            <person name="Hu C.X."/>
            <person name="Zhou Y.K."/>
            <person name="Han B.P."/>
            <person name="Song L.R."/>
            <person name="Shu W.S."/>
        </authorList>
    </citation>
    <scope>NUCLEOTIDE SEQUENCE [LARGE SCALE GENOMIC DNA]</scope>
    <source>
        <strain evidence="3 4">FACHB-260</strain>
    </source>
</reference>
<dbReference type="PRINTS" id="PR00412">
    <property type="entry name" value="EPOXHYDRLASE"/>
</dbReference>
<accession>A0ABR8CJ63</accession>